<accession>A0A1I7WSY9</accession>
<dbReference type="WBParaSite" id="Hba_08304">
    <property type="protein sequence ID" value="Hba_08304"/>
    <property type="gene ID" value="Hba_08304"/>
</dbReference>
<reference evidence="2" key="1">
    <citation type="submission" date="2016-11" db="UniProtKB">
        <authorList>
            <consortium name="WormBaseParasite"/>
        </authorList>
    </citation>
    <scope>IDENTIFICATION</scope>
</reference>
<name>A0A1I7WSY9_HETBA</name>
<protein>
    <submittedName>
        <fullName evidence="2">Ovule protein</fullName>
    </submittedName>
</protein>
<evidence type="ECO:0000313" key="2">
    <source>
        <dbReference type="WBParaSite" id="Hba_08304"/>
    </source>
</evidence>
<organism evidence="1 2">
    <name type="scientific">Heterorhabditis bacteriophora</name>
    <name type="common">Entomopathogenic nematode worm</name>
    <dbReference type="NCBI Taxonomy" id="37862"/>
    <lineage>
        <taxon>Eukaryota</taxon>
        <taxon>Metazoa</taxon>
        <taxon>Ecdysozoa</taxon>
        <taxon>Nematoda</taxon>
        <taxon>Chromadorea</taxon>
        <taxon>Rhabditida</taxon>
        <taxon>Rhabditina</taxon>
        <taxon>Rhabditomorpha</taxon>
        <taxon>Strongyloidea</taxon>
        <taxon>Heterorhabditidae</taxon>
        <taxon>Heterorhabditis</taxon>
    </lineage>
</organism>
<dbReference type="AlphaFoldDB" id="A0A1I7WSY9"/>
<evidence type="ECO:0000313" key="1">
    <source>
        <dbReference type="Proteomes" id="UP000095283"/>
    </source>
</evidence>
<sequence length="69" mass="7845">MSLQGMRLSASISHSDNQSIQTTYKTISSECETIKTHPLMPILQVNFYLGTKMITDNYSVKNVKKQVKH</sequence>
<keyword evidence="1" id="KW-1185">Reference proteome</keyword>
<proteinExistence type="predicted"/>
<dbReference type="Proteomes" id="UP000095283">
    <property type="component" value="Unplaced"/>
</dbReference>